<name>A0A1F5P7V4_9BACT</name>
<dbReference type="Pfam" id="PF03575">
    <property type="entry name" value="Peptidase_S51"/>
    <property type="match status" value="1"/>
</dbReference>
<dbReference type="GO" id="GO:0008236">
    <property type="term" value="F:serine-type peptidase activity"/>
    <property type="evidence" value="ECO:0007669"/>
    <property type="project" value="UniProtKB-KW"/>
</dbReference>
<dbReference type="InterPro" id="IPR005320">
    <property type="entry name" value="Peptidase_S51"/>
</dbReference>
<reference evidence="5 6" key="1">
    <citation type="journal article" date="2016" name="Nat. Commun.">
        <title>Thousands of microbial genomes shed light on interconnected biogeochemical processes in an aquifer system.</title>
        <authorList>
            <person name="Anantharaman K."/>
            <person name="Brown C.T."/>
            <person name="Hug L.A."/>
            <person name="Sharon I."/>
            <person name="Castelle C.J."/>
            <person name="Probst A.J."/>
            <person name="Thomas B.C."/>
            <person name="Singh A."/>
            <person name="Wilkins M.J."/>
            <person name="Karaoz U."/>
            <person name="Brodie E.L."/>
            <person name="Williams K.H."/>
            <person name="Hubbard S.S."/>
            <person name="Banfield J.F."/>
        </authorList>
    </citation>
    <scope>NUCLEOTIDE SEQUENCE [LARGE SCALE GENOMIC DNA]</scope>
</reference>
<dbReference type="STRING" id="1817832.A3J48_03230"/>
<evidence type="ECO:0008006" key="7">
    <source>
        <dbReference type="Google" id="ProtNLM"/>
    </source>
</evidence>
<dbReference type="InterPro" id="IPR029062">
    <property type="entry name" value="Class_I_gatase-like"/>
</dbReference>
<evidence type="ECO:0000313" key="5">
    <source>
        <dbReference type="EMBL" id="OGE86019.1"/>
    </source>
</evidence>
<proteinExistence type="inferred from homology"/>
<evidence type="ECO:0000256" key="1">
    <source>
        <dbReference type="ARBA" id="ARBA00006534"/>
    </source>
</evidence>
<keyword evidence="2" id="KW-0645">Protease</keyword>
<organism evidence="5 6">
    <name type="scientific">Candidatus Doudnabacteria bacterium RIFCSPHIGHO2_02_FULL_46_11</name>
    <dbReference type="NCBI Taxonomy" id="1817832"/>
    <lineage>
        <taxon>Bacteria</taxon>
        <taxon>Candidatus Doudnaibacteriota</taxon>
    </lineage>
</organism>
<evidence type="ECO:0000256" key="2">
    <source>
        <dbReference type="ARBA" id="ARBA00022670"/>
    </source>
</evidence>
<gene>
    <name evidence="5" type="ORF">A3J48_03230</name>
</gene>
<comment type="caution">
    <text evidence="5">The sequence shown here is derived from an EMBL/GenBank/DDBJ whole genome shotgun (WGS) entry which is preliminary data.</text>
</comment>
<evidence type="ECO:0000256" key="3">
    <source>
        <dbReference type="ARBA" id="ARBA00022801"/>
    </source>
</evidence>
<dbReference type="GO" id="GO:0006508">
    <property type="term" value="P:proteolysis"/>
    <property type="evidence" value="ECO:0007669"/>
    <property type="project" value="UniProtKB-KW"/>
</dbReference>
<dbReference type="Proteomes" id="UP000176786">
    <property type="component" value="Unassembled WGS sequence"/>
</dbReference>
<evidence type="ECO:0000313" key="6">
    <source>
        <dbReference type="Proteomes" id="UP000176786"/>
    </source>
</evidence>
<dbReference type="EMBL" id="MFES01000016">
    <property type="protein sequence ID" value="OGE86019.1"/>
    <property type="molecule type" value="Genomic_DNA"/>
</dbReference>
<dbReference type="SUPFAM" id="SSF52317">
    <property type="entry name" value="Class I glutamine amidotransferase-like"/>
    <property type="match status" value="1"/>
</dbReference>
<accession>A0A1F5P7V4</accession>
<evidence type="ECO:0000256" key="4">
    <source>
        <dbReference type="ARBA" id="ARBA00022825"/>
    </source>
</evidence>
<keyword evidence="4" id="KW-0720">Serine protease</keyword>
<dbReference type="AlphaFoldDB" id="A0A1F5P7V4"/>
<protein>
    <recommendedName>
        <fullName evidence="7">Peptidase</fullName>
    </recommendedName>
</protein>
<dbReference type="Gene3D" id="3.40.50.880">
    <property type="match status" value="1"/>
</dbReference>
<comment type="similarity">
    <text evidence="1">Belongs to the peptidase S51 family.</text>
</comment>
<sequence length="186" mass="21340">MKFILHGGIDQNKPALPQLKDFFREMTKGFEKPKILLVFFAGEPERYPDMLKEAKEFFKLSIPEKEAVLEVATMDKFNKQVQEADIINVTGGSTLWLVREIQKIPDFMKTIQGRVYAGSSAGMNVLAKYYYSDTYDSVNPGAGFLPIKTFPHWIQDRQNKLDELKNTGEDLPVYKLSEGEFITLEF</sequence>
<keyword evidence="3" id="KW-0378">Hydrolase</keyword>